<proteinExistence type="inferred from homology"/>
<organism evidence="5 6">
    <name type="scientific">Aureliella helgolandensis</name>
    <dbReference type="NCBI Taxonomy" id="2527968"/>
    <lineage>
        <taxon>Bacteria</taxon>
        <taxon>Pseudomonadati</taxon>
        <taxon>Planctomycetota</taxon>
        <taxon>Planctomycetia</taxon>
        <taxon>Pirellulales</taxon>
        <taxon>Pirellulaceae</taxon>
        <taxon>Aureliella</taxon>
    </lineage>
</organism>
<dbReference type="AlphaFoldDB" id="A0A518G1F8"/>
<dbReference type="InterPro" id="IPR029063">
    <property type="entry name" value="SAM-dependent_MTases_sf"/>
</dbReference>
<keyword evidence="5" id="KW-0830">Ubiquinone</keyword>
<dbReference type="RefSeq" id="WP_145073934.1">
    <property type="nucleotide sequence ID" value="NZ_CP036298.1"/>
</dbReference>
<dbReference type="EMBL" id="CP036298">
    <property type="protein sequence ID" value="QDV22416.1"/>
    <property type="molecule type" value="Genomic_DNA"/>
</dbReference>
<dbReference type="Pfam" id="PF10294">
    <property type="entry name" value="Methyltransf_16"/>
    <property type="match status" value="1"/>
</dbReference>
<dbReference type="GO" id="GO:0032259">
    <property type="term" value="P:methylation"/>
    <property type="evidence" value="ECO:0007669"/>
    <property type="project" value="UniProtKB-KW"/>
</dbReference>
<dbReference type="PANTHER" id="PTHR14614">
    <property type="entry name" value="HEPATOCELLULAR CARCINOMA-ASSOCIATED ANTIGEN"/>
    <property type="match status" value="1"/>
</dbReference>
<evidence type="ECO:0000313" key="5">
    <source>
        <dbReference type="EMBL" id="QDV22416.1"/>
    </source>
</evidence>
<dbReference type="SUPFAM" id="SSF53335">
    <property type="entry name" value="S-adenosyl-L-methionine-dependent methyltransferases"/>
    <property type="match status" value="1"/>
</dbReference>
<sequence>MTSSSDVTNASQPQWQELKALIEQTVQLEPTPIQLGARELTWYRVANPDTLLETAVAGSVDEAGKPLPAEELDPFWAATWRAALGLDQFLARLDLSGTRVLELGCGSGQAGVGAALRGASVTMTDAVLLALQVAELNAQSVASHVRFERLKWGVQQLPEPRFPIIIGSDLVYDTSLFEVLDECLRQHLAPQGRVYLSEPHRHTGDSFAKWIRQAGWETQEHDLDMQDGRIPVRVFECGLPL</sequence>
<evidence type="ECO:0000256" key="2">
    <source>
        <dbReference type="ARBA" id="ARBA00022679"/>
    </source>
</evidence>
<comment type="similarity">
    <text evidence="4">Belongs to the methyltransferase superfamily. METTL23 family.</text>
</comment>
<dbReference type="Proteomes" id="UP000318017">
    <property type="component" value="Chromosome"/>
</dbReference>
<name>A0A518G1F8_9BACT</name>
<gene>
    <name evidence="5" type="ORF">Q31a_07010</name>
</gene>
<dbReference type="CDD" id="cd02440">
    <property type="entry name" value="AdoMet_MTases"/>
    <property type="match status" value="1"/>
</dbReference>
<keyword evidence="3" id="KW-0949">S-adenosyl-L-methionine</keyword>
<protein>
    <submittedName>
        <fullName evidence="5">Bifunctional 3-demethylubiquinone-9 3-methyltransferase/ 2-octaprenyl-6-hydroxy phenol methylase</fullName>
    </submittedName>
</protein>
<evidence type="ECO:0000256" key="3">
    <source>
        <dbReference type="ARBA" id="ARBA00022691"/>
    </source>
</evidence>
<keyword evidence="6" id="KW-1185">Reference proteome</keyword>
<accession>A0A518G1F8</accession>
<keyword evidence="2 5" id="KW-0808">Transferase</keyword>
<dbReference type="Gene3D" id="3.40.50.150">
    <property type="entry name" value="Vaccinia Virus protein VP39"/>
    <property type="match status" value="1"/>
</dbReference>
<evidence type="ECO:0000313" key="6">
    <source>
        <dbReference type="Proteomes" id="UP000318017"/>
    </source>
</evidence>
<evidence type="ECO:0000256" key="4">
    <source>
        <dbReference type="ARBA" id="ARBA00043988"/>
    </source>
</evidence>
<keyword evidence="1 5" id="KW-0489">Methyltransferase</keyword>
<dbReference type="InterPro" id="IPR019410">
    <property type="entry name" value="Methyltransf_16"/>
</dbReference>
<dbReference type="GO" id="GO:0008168">
    <property type="term" value="F:methyltransferase activity"/>
    <property type="evidence" value="ECO:0007669"/>
    <property type="project" value="UniProtKB-KW"/>
</dbReference>
<dbReference type="OrthoDB" id="264333at2"/>
<evidence type="ECO:0000256" key="1">
    <source>
        <dbReference type="ARBA" id="ARBA00022603"/>
    </source>
</evidence>
<reference evidence="5 6" key="1">
    <citation type="submission" date="2019-02" db="EMBL/GenBank/DDBJ databases">
        <title>Deep-cultivation of Planctomycetes and their phenomic and genomic characterization uncovers novel biology.</title>
        <authorList>
            <person name="Wiegand S."/>
            <person name="Jogler M."/>
            <person name="Boedeker C."/>
            <person name="Pinto D."/>
            <person name="Vollmers J."/>
            <person name="Rivas-Marin E."/>
            <person name="Kohn T."/>
            <person name="Peeters S.H."/>
            <person name="Heuer A."/>
            <person name="Rast P."/>
            <person name="Oberbeckmann S."/>
            <person name="Bunk B."/>
            <person name="Jeske O."/>
            <person name="Meyerdierks A."/>
            <person name="Storesund J.E."/>
            <person name="Kallscheuer N."/>
            <person name="Luecker S."/>
            <person name="Lage O.M."/>
            <person name="Pohl T."/>
            <person name="Merkel B.J."/>
            <person name="Hornburger P."/>
            <person name="Mueller R.-W."/>
            <person name="Bruemmer F."/>
            <person name="Labrenz M."/>
            <person name="Spormann A.M."/>
            <person name="Op den Camp H."/>
            <person name="Overmann J."/>
            <person name="Amann R."/>
            <person name="Jetten M.S.M."/>
            <person name="Mascher T."/>
            <person name="Medema M.H."/>
            <person name="Devos D.P."/>
            <person name="Kaster A.-K."/>
            <person name="Ovreas L."/>
            <person name="Rohde M."/>
            <person name="Galperin M.Y."/>
            <person name="Jogler C."/>
        </authorList>
    </citation>
    <scope>NUCLEOTIDE SEQUENCE [LARGE SCALE GENOMIC DNA]</scope>
    <source>
        <strain evidence="5 6">Q31a</strain>
    </source>
</reference>
<dbReference type="PANTHER" id="PTHR14614:SF164">
    <property type="entry name" value="HISTONE-ARGININE METHYLTRANSFERASE METTL23"/>
    <property type="match status" value="1"/>
</dbReference>
<dbReference type="KEGG" id="ahel:Q31a_07010"/>